<dbReference type="AlphaFoldDB" id="A0A6A6L6T4"/>
<evidence type="ECO:0000313" key="9">
    <source>
        <dbReference type="Proteomes" id="UP000467840"/>
    </source>
</evidence>
<organism evidence="8 9">
    <name type="scientific">Hevea brasiliensis</name>
    <name type="common">Para rubber tree</name>
    <name type="synonym">Siphonia brasiliensis</name>
    <dbReference type="NCBI Taxonomy" id="3981"/>
    <lineage>
        <taxon>Eukaryota</taxon>
        <taxon>Viridiplantae</taxon>
        <taxon>Streptophyta</taxon>
        <taxon>Embryophyta</taxon>
        <taxon>Tracheophyta</taxon>
        <taxon>Spermatophyta</taxon>
        <taxon>Magnoliopsida</taxon>
        <taxon>eudicotyledons</taxon>
        <taxon>Gunneridae</taxon>
        <taxon>Pentapetalae</taxon>
        <taxon>rosids</taxon>
        <taxon>fabids</taxon>
        <taxon>Malpighiales</taxon>
        <taxon>Euphorbiaceae</taxon>
        <taxon>Crotonoideae</taxon>
        <taxon>Micrandreae</taxon>
        <taxon>Hevea</taxon>
    </lineage>
</organism>
<dbReference type="PANTHER" id="PTHR32195">
    <property type="entry name" value="OS07G0662800 PROTEIN"/>
    <property type="match status" value="1"/>
</dbReference>
<dbReference type="InterPro" id="IPR018227">
    <property type="entry name" value="Amino_acid_transport_2"/>
</dbReference>
<comment type="subcellular location">
    <subcellularLocation>
        <location evidence="1">Cell inner membrane</location>
        <topology evidence="1">Multi-pass membrane protein</topology>
    </subcellularLocation>
</comment>
<evidence type="ECO:0000256" key="5">
    <source>
        <dbReference type="ARBA" id="ARBA00022692"/>
    </source>
</evidence>
<dbReference type="GO" id="GO:0003333">
    <property type="term" value="P:amino acid transmembrane transport"/>
    <property type="evidence" value="ECO:0007669"/>
    <property type="project" value="InterPro"/>
</dbReference>
<keyword evidence="6" id="KW-1133">Transmembrane helix</keyword>
<sequence>MAIVITPTLLVSTTVPDAFSAATDIAGGYCMTMLYGILPPAMAWAMCDREREDTDEKMPSRARPALVGSLKPRLVVDGDLYVGGNGMALLFVYDELLNLVVLANV</sequence>
<keyword evidence="3" id="KW-1003">Cell membrane</keyword>
<evidence type="ECO:0000256" key="3">
    <source>
        <dbReference type="ARBA" id="ARBA00022475"/>
    </source>
</evidence>
<keyword evidence="4" id="KW-0997">Cell inner membrane</keyword>
<keyword evidence="2" id="KW-0813">Transport</keyword>
<evidence type="ECO:0000256" key="2">
    <source>
        <dbReference type="ARBA" id="ARBA00022448"/>
    </source>
</evidence>
<dbReference type="Proteomes" id="UP000467840">
    <property type="component" value="Chromosome 7"/>
</dbReference>
<evidence type="ECO:0000256" key="7">
    <source>
        <dbReference type="ARBA" id="ARBA00023136"/>
    </source>
</evidence>
<keyword evidence="5" id="KW-0812">Transmembrane</keyword>
<gene>
    <name evidence="8" type="ORF">GH714_034056</name>
</gene>
<reference evidence="8 9" key="1">
    <citation type="journal article" date="2020" name="Mol. Plant">
        <title>The Chromosome-Based Rubber Tree Genome Provides New Insights into Spurge Genome Evolution and Rubber Biosynthesis.</title>
        <authorList>
            <person name="Liu J."/>
            <person name="Shi C."/>
            <person name="Shi C.C."/>
            <person name="Li W."/>
            <person name="Zhang Q.J."/>
            <person name="Zhang Y."/>
            <person name="Li K."/>
            <person name="Lu H.F."/>
            <person name="Shi C."/>
            <person name="Zhu S.T."/>
            <person name="Xiao Z.Y."/>
            <person name="Nan H."/>
            <person name="Yue Y."/>
            <person name="Zhu X.G."/>
            <person name="Wu Y."/>
            <person name="Hong X.N."/>
            <person name="Fan G.Y."/>
            <person name="Tong Y."/>
            <person name="Zhang D."/>
            <person name="Mao C.L."/>
            <person name="Liu Y.L."/>
            <person name="Hao S.J."/>
            <person name="Liu W.Q."/>
            <person name="Lv M.Q."/>
            <person name="Zhang H.B."/>
            <person name="Liu Y."/>
            <person name="Hu-Tang G.R."/>
            <person name="Wang J.P."/>
            <person name="Wang J.H."/>
            <person name="Sun Y.H."/>
            <person name="Ni S.B."/>
            <person name="Chen W.B."/>
            <person name="Zhang X.C."/>
            <person name="Jiao Y.N."/>
            <person name="Eichler E.E."/>
            <person name="Li G.H."/>
            <person name="Liu X."/>
            <person name="Gao L.Z."/>
        </authorList>
    </citation>
    <scope>NUCLEOTIDE SEQUENCE [LARGE SCALE GENOMIC DNA]</scope>
    <source>
        <strain evidence="9">cv. GT1</strain>
        <tissue evidence="8">Leaf</tissue>
    </source>
</reference>
<name>A0A6A6L6T4_HEVBR</name>
<protein>
    <submittedName>
        <fullName evidence="8">Uncharacterized protein</fullName>
    </submittedName>
</protein>
<proteinExistence type="predicted"/>
<evidence type="ECO:0000256" key="4">
    <source>
        <dbReference type="ARBA" id="ARBA00022519"/>
    </source>
</evidence>
<dbReference type="PANTHER" id="PTHR32195:SF24">
    <property type="entry name" value="TRYPTOPHAN OR TYROSINE TRANSPORTER PROTEIN"/>
    <property type="match status" value="1"/>
</dbReference>
<dbReference type="EMBL" id="JAAGAX010000013">
    <property type="protein sequence ID" value="KAF2295803.1"/>
    <property type="molecule type" value="Genomic_DNA"/>
</dbReference>
<comment type="caution">
    <text evidence="8">The sequence shown here is derived from an EMBL/GenBank/DDBJ whole genome shotgun (WGS) entry which is preliminary data.</text>
</comment>
<evidence type="ECO:0000256" key="1">
    <source>
        <dbReference type="ARBA" id="ARBA00004429"/>
    </source>
</evidence>
<accession>A0A6A6L6T4</accession>
<evidence type="ECO:0000313" key="8">
    <source>
        <dbReference type="EMBL" id="KAF2295803.1"/>
    </source>
</evidence>
<keyword evidence="7" id="KW-0472">Membrane</keyword>
<keyword evidence="9" id="KW-1185">Reference proteome</keyword>
<dbReference type="GO" id="GO:0005886">
    <property type="term" value="C:plasma membrane"/>
    <property type="evidence" value="ECO:0007669"/>
    <property type="project" value="UniProtKB-SubCell"/>
</dbReference>
<evidence type="ECO:0000256" key="6">
    <source>
        <dbReference type="ARBA" id="ARBA00022989"/>
    </source>
</evidence>
<dbReference type="Pfam" id="PF03222">
    <property type="entry name" value="Trp_Tyr_perm"/>
    <property type="match status" value="1"/>
</dbReference>